<dbReference type="EMBL" id="JAANIT010017173">
    <property type="protein sequence ID" value="KAG1519964.1"/>
    <property type="molecule type" value="Genomic_DNA"/>
</dbReference>
<reference evidence="2" key="1">
    <citation type="journal article" date="2020" name="Microb. Genom.">
        <title>Genetic diversity of clinical and environmental Mucorales isolates obtained from an investigation of mucormycosis cases among solid organ transplant recipients.</title>
        <authorList>
            <person name="Nguyen M.H."/>
            <person name="Kaul D."/>
            <person name="Muto C."/>
            <person name="Cheng S.J."/>
            <person name="Richter R.A."/>
            <person name="Bruno V.M."/>
            <person name="Liu G."/>
            <person name="Beyhan S."/>
            <person name="Sundermann A.J."/>
            <person name="Mounaud S."/>
            <person name="Pasculle A.W."/>
            <person name="Nierman W.C."/>
            <person name="Driscoll E."/>
            <person name="Cumbie R."/>
            <person name="Clancy C.J."/>
            <person name="Dupont C.L."/>
        </authorList>
    </citation>
    <scope>NUCLEOTIDE SEQUENCE</scope>
    <source>
        <strain evidence="2">GL16</strain>
    </source>
</reference>
<gene>
    <name evidence="2" type="ORF">G6F51_014754</name>
</gene>
<comment type="caution">
    <text evidence="2">The sequence shown here is derived from an EMBL/GenBank/DDBJ whole genome shotgun (WGS) entry which is preliminary data.</text>
</comment>
<name>A0A9P7BYI2_RHIOR</name>
<dbReference type="Proteomes" id="UP000717996">
    <property type="component" value="Unassembled WGS sequence"/>
</dbReference>
<sequence>MARPFRQRSLVAAGTKRRRAGLRSRHVLPVRPPRRGPGAAGESPAPGRRRAGGHSGHRPVPGTGGSAGHPDAG</sequence>
<dbReference type="AlphaFoldDB" id="A0A9P7BYI2"/>
<feature type="region of interest" description="Disordered" evidence="1">
    <location>
        <begin position="1"/>
        <end position="73"/>
    </location>
</feature>
<protein>
    <submittedName>
        <fullName evidence="2">Uncharacterized protein</fullName>
    </submittedName>
</protein>
<proteinExistence type="predicted"/>
<organism evidence="2 3">
    <name type="scientific">Rhizopus oryzae</name>
    <name type="common">Mucormycosis agent</name>
    <name type="synonym">Rhizopus arrhizus var. delemar</name>
    <dbReference type="NCBI Taxonomy" id="64495"/>
    <lineage>
        <taxon>Eukaryota</taxon>
        <taxon>Fungi</taxon>
        <taxon>Fungi incertae sedis</taxon>
        <taxon>Mucoromycota</taxon>
        <taxon>Mucoromycotina</taxon>
        <taxon>Mucoromycetes</taxon>
        <taxon>Mucorales</taxon>
        <taxon>Mucorineae</taxon>
        <taxon>Rhizopodaceae</taxon>
        <taxon>Rhizopus</taxon>
    </lineage>
</organism>
<feature type="compositionally biased region" description="Basic residues" evidence="1">
    <location>
        <begin position="15"/>
        <end position="34"/>
    </location>
</feature>
<evidence type="ECO:0000313" key="2">
    <source>
        <dbReference type="EMBL" id="KAG1519964.1"/>
    </source>
</evidence>
<evidence type="ECO:0000313" key="3">
    <source>
        <dbReference type="Proteomes" id="UP000717996"/>
    </source>
</evidence>
<feature type="compositionally biased region" description="Basic residues" evidence="1">
    <location>
        <begin position="47"/>
        <end position="57"/>
    </location>
</feature>
<feature type="compositionally biased region" description="Low complexity" evidence="1">
    <location>
        <begin position="36"/>
        <end position="46"/>
    </location>
</feature>
<evidence type="ECO:0000256" key="1">
    <source>
        <dbReference type="SAM" id="MobiDB-lite"/>
    </source>
</evidence>
<accession>A0A9P7BYI2</accession>